<dbReference type="InterPro" id="IPR010131">
    <property type="entry name" value="MdtP/NodT-like"/>
</dbReference>
<evidence type="ECO:0000256" key="1">
    <source>
        <dbReference type="ARBA" id="ARBA00007613"/>
    </source>
</evidence>
<dbReference type="SUPFAM" id="SSF56954">
    <property type="entry name" value="Outer membrane efflux proteins (OEP)"/>
    <property type="match status" value="1"/>
</dbReference>
<gene>
    <name evidence="3" type="ORF">FHS27_004537</name>
</gene>
<proteinExistence type="inferred from homology"/>
<keyword evidence="4" id="KW-1185">Reference proteome</keyword>
<dbReference type="InterPro" id="IPR003423">
    <property type="entry name" value="OMP_efflux"/>
</dbReference>
<dbReference type="EMBL" id="JACHXU010000017">
    <property type="protein sequence ID" value="MBB3208705.1"/>
    <property type="molecule type" value="Genomic_DNA"/>
</dbReference>
<dbReference type="PANTHER" id="PTHR30203:SF33">
    <property type="entry name" value="BLR4455 PROTEIN"/>
    <property type="match status" value="1"/>
</dbReference>
<name>A0A7W5H853_9BACT</name>
<protein>
    <submittedName>
        <fullName evidence="3">Outer membrane protein TolC</fullName>
    </submittedName>
</protein>
<feature type="compositionally biased region" description="Basic and acidic residues" evidence="2">
    <location>
        <begin position="102"/>
        <end position="115"/>
    </location>
</feature>
<dbReference type="PANTHER" id="PTHR30203">
    <property type="entry name" value="OUTER MEMBRANE CATION EFFLUX PROTEIN"/>
    <property type="match status" value="1"/>
</dbReference>
<dbReference type="Gene3D" id="1.20.1600.10">
    <property type="entry name" value="Outer membrane efflux proteins (OEP)"/>
    <property type="match status" value="1"/>
</dbReference>
<dbReference type="Proteomes" id="UP000536179">
    <property type="component" value="Unassembled WGS sequence"/>
</dbReference>
<dbReference type="Pfam" id="PF02321">
    <property type="entry name" value="OEP"/>
    <property type="match status" value="1"/>
</dbReference>
<accession>A0A7W5H853</accession>
<organism evidence="3 4">
    <name type="scientific">Aporhodopirellula rubra</name>
    <dbReference type="NCBI Taxonomy" id="980271"/>
    <lineage>
        <taxon>Bacteria</taxon>
        <taxon>Pseudomonadati</taxon>
        <taxon>Planctomycetota</taxon>
        <taxon>Planctomycetia</taxon>
        <taxon>Pirellulales</taxon>
        <taxon>Pirellulaceae</taxon>
        <taxon>Aporhodopirellula</taxon>
    </lineage>
</organism>
<evidence type="ECO:0000256" key="2">
    <source>
        <dbReference type="SAM" id="MobiDB-lite"/>
    </source>
</evidence>
<dbReference type="RefSeq" id="WP_246420475.1">
    <property type="nucleotide sequence ID" value="NZ_JACHXU010000017.1"/>
</dbReference>
<comment type="caution">
    <text evidence="3">The sequence shown here is derived from an EMBL/GenBank/DDBJ whole genome shotgun (WGS) entry which is preliminary data.</text>
</comment>
<evidence type="ECO:0000313" key="4">
    <source>
        <dbReference type="Proteomes" id="UP000536179"/>
    </source>
</evidence>
<dbReference type="GO" id="GO:0015562">
    <property type="term" value="F:efflux transmembrane transporter activity"/>
    <property type="evidence" value="ECO:0007669"/>
    <property type="project" value="InterPro"/>
</dbReference>
<dbReference type="AlphaFoldDB" id="A0A7W5H853"/>
<reference evidence="3 4" key="1">
    <citation type="submission" date="2020-08" db="EMBL/GenBank/DDBJ databases">
        <title>Genomic Encyclopedia of Type Strains, Phase III (KMG-III): the genomes of soil and plant-associated and newly described type strains.</title>
        <authorList>
            <person name="Whitman W."/>
        </authorList>
    </citation>
    <scope>NUCLEOTIDE SEQUENCE [LARGE SCALE GENOMIC DNA]</scope>
    <source>
        <strain evidence="3 4">CECT 8075</strain>
    </source>
</reference>
<feature type="region of interest" description="Disordered" evidence="2">
    <location>
        <begin position="68"/>
        <end position="116"/>
    </location>
</feature>
<evidence type="ECO:0000313" key="3">
    <source>
        <dbReference type="EMBL" id="MBB3208705.1"/>
    </source>
</evidence>
<comment type="similarity">
    <text evidence="1">Belongs to the outer membrane factor (OMF) (TC 1.B.17) family.</text>
</comment>
<sequence length="758" mass="83465">MLTNPVERYFRSFGLLAALALTTAATPGWGKNEPVLTGTPDDVTHLFLGYLPNRPESPAVLSPTIPARLASDPQRRVPAAPIDSPPVRDDALDNDYQVNRGNHHETSESADHDAPLVDPDYTDAEREAIPMPVATDIPHYVEGASGDWGHTGSYLPGSTPDIPAPIAQGPYRGQLDAYRGRAADLPTQITALPGEFTGNQDAPLSGPLWWEPLIGQPLGLADHTFPVDVDDLAETSLIASPYVRGLLTEPKIRFNDMVIADAEFDTTAFVESKFARSNEPIGSVLTTGNSSDRYLDNLFSSAAGVRKRYRSGGNLELVQRGGFQNNNSSYLTPNPQGTSRLEINFSQPLLRDHGRAVNTTRVLLAQINVQLANSETRNEVEQHLVDVTKAYWELYQARAEFLQRKRLLHAAEELHSKLLARGAIDSQQRQILRAEVAMTQRRSDLIRIETRIRNVQARLRMLTADPNLMRGGNWELLPGELPLASLVEVSPRDATLTALDNRPDIAQSLRKIQAVSSKVGAAKNQVLPRLDLLLSSYVSGLDTRSDTFGAIGRQFTDGGPSYAAGFVFELPVGNRAARARLQRNQWELNRTVYEFQQTTESAITTVEIAVRETQTAFAEMTANRQSLLAAMREVSYLQQRWQWLPDPNESAVLLIEDLLDAQERVAEEEQAVTRAQVAYALSWITLRKAMGVLLQVHTEDQLCADVDAIDAWNAGVPMPSVIEPSQPFDGISPNDALRSGDLLDSDLLESDSLDGSRP</sequence>